<feature type="compositionally biased region" description="Polar residues" evidence="1">
    <location>
        <begin position="10"/>
        <end position="20"/>
    </location>
</feature>
<dbReference type="AlphaFoldDB" id="A0A164YE70"/>
<dbReference type="OrthoDB" id="167668at2759"/>
<feature type="compositionally biased region" description="Gly residues" evidence="1">
    <location>
        <begin position="74"/>
        <end position="86"/>
    </location>
</feature>
<feature type="region of interest" description="Disordered" evidence="1">
    <location>
        <begin position="1"/>
        <end position="140"/>
    </location>
</feature>
<evidence type="ECO:0000256" key="1">
    <source>
        <dbReference type="SAM" id="MobiDB-lite"/>
    </source>
</evidence>
<keyword evidence="3" id="KW-1185">Reference proteome</keyword>
<gene>
    <name evidence="2" type="ORF">APZ42_019207</name>
</gene>
<dbReference type="Proteomes" id="UP000076858">
    <property type="component" value="Unassembled WGS sequence"/>
</dbReference>
<comment type="caution">
    <text evidence="2">The sequence shown here is derived from an EMBL/GenBank/DDBJ whole genome shotgun (WGS) entry which is preliminary data.</text>
</comment>
<name>A0A164YE70_9CRUS</name>
<sequence length="187" mass="19771">MMTLMPYLESGSTIPSSTANRLDLDDDQLVESHRQVKRPRTDNDTDALSAARLGESGHVSSPASQSESTCGSPGEQGGGSGGGGHNGHPPEGQPAIQQQQGGLVGTVPSSGSLVSRTMTSSTPTYSSSPASWTLPTPSDNSLGNRDDVKCNCIQNIIFFFFPLNSTYQNWLKTVLLFPTCITIFSFG</sequence>
<feature type="compositionally biased region" description="Basic and acidic residues" evidence="1">
    <location>
        <begin position="30"/>
        <end position="43"/>
    </location>
</feature>
<evidence type="ECO:0000313" key="2">
    <source>
        <dbReference type="EMBL" id="KZS15171.1"/>
    </source>
</evidence>
<dbReference type="EMBL" id="LRGB01000915">
    <property type="protein sequence ID" value="KZS15171.1"/>
    <property type="molecule type" value="Genomic_DNA"/>
</dbReference>
<feature type="compositionally biased region" description="Low complexity" evidence="1">
    <location>
        <begin position="115"/>
        <end position="133"/>
    </location>
</feature>
<accession>A0A164YE70</accession>
<reference evidence="2 3" key="1">
    <citation type="submission" date="2016-03" db="EMBL/GenBank/DDBJ databases">
        <title>EvidentialGene: Evidence-directed Construction of Genes on Genomes.</title>
        <authorList>
            <person name="Gilbert D.G."/>
            <person name="Choi J.-H."/>
            <person name="Mockaitis K."/>
            <person name="Colbourne J."/>
            <person name="Pfrender M."/>
        </authorList>
    </citation>
    <scope>NUCLEOTIDE SEQUENCE [LARGE SCALE GENOMIC DNA]</scope>
    <source>
        <strain evidence="2 3">Xinb3</strain>
        <tissue evidence="2">Complete organism</tissue>
    </source>
</reference>
<organism evidence="2 3">
    <name type="scientific">Daphnia magna</name>
    <dbReference type="NCBI Taxonomy" id="35525"/>
    <lineage>
        <taxon>Eukaryota</taxon>
        <taxon>Metazoa</taxon>
        <taxon>Ecdysozoa</taxon>
        <taxon>Arthropoda</taxon>
        <taxon>Crustacea</taxon>
        <taxon>Branchiopoda</taxon>
        <taxon>Diplostraca</taxon>
        <taxon>Cladocera</taxon>
        <taxon>Anomopoda</taxon>
        <taxon>Daphniidae</taxon>
        <taxon>Daphnia</taxon>
    </lineage>
</organism>
<feature type="compositionally biased region" description="Polar residues" evidence="1">
    <location>
        <begin position="95"/>
        <end position="114"/>
    </location>
</feature>
<protein>
    <submittedName>
        <fullName evidence="2">Uncharacterized protein</fullName>
    </submittedName>
</protein>
<proteinExistence type="predicted"/>
<feature type="compositionally biased region" description="Polar residues" evidence="1">
    <location>
        <begin position="58"/>
        <end position="70"/>
    </location>
</feature>
<evidence type="ECO:0000313" key="3">
    <source>
        <dbReference type="Proteomes" id="UP000076858"/>
    </source>
</evidence>